<evidence type="ECO:0000313" key="3">
    <source>
        <dbReference type="Proteomes" id="UP001183222"/>
    </source>
</evidence>
<proteinExistence type="predicted"/>
<dbReference type="EMBL" id="JAVREI010000002">
    <property type="protein sequence ID" value="MDT0275522.1"/>
    <property type="molecule type" value="Genomic_DNA"/>
</dbReference>
<keyword evidence="1" id="KW-0812">Transmembrane</keyword>
<comment type="caution">
    <text evidence="2">The sequence shown here is derived from an EMBL/GenBank/DDBJ whole genome shotgun (WGS) entry which is preliminary data.</text>
</comment>
<dbReference type="Proteomes" id="UP001183222">
    <property type="component" value="Unassembled WGS sequence"/>
</dbReference>
<accession>A0ABU2K5S4</accession>
<keyword evidence="3" id="KW-1185">Reference proteome</keyword>
<sequence>MTGAAAVTVGRPLANYWRITGEPTSRTGRSCAAPVPVRAAGKGAAATAALLGLLVADACRRFSNGGRDRRGVTVDLIGTLAVSAIASRNNKRPLLTLALTIAAAALAWMAVSAPDFIEQGLP</sequence>
<reference evidence="3" key="1">
    <citation type="submission" date="2023-07" db="EMBL/GenBank/DDBJ databases">
        <title>30 novel species of actinomycetes from the DSMZ collection.</title>
        <authorList>
            <person name="Nouioui I."/>
        </authorList>
    </citation>
    <scope>NUCLEOTIDE SEQUENCE [LARGE SCALE GENOMIC DNA]</scope>
    <source>
        <strain evidence="3">DSM 46792</strain>
    </source>
</reference>
<feature type="transmembrane region" description="Helical" evidence="1">
    <location>
        <begin position="94"/>
        <end position="113"/>
    </location>
</feature>
<keyword evidence="1" id="KW-1133">Transmembrane helix</keyword>
<evidence type="ECO:0000256" key="1">
    <source>
        <dbReference type="SAM" id="Phobius"/>
    </source>
</evidence>
<evidence type="ECO:0000313" key="2">
    <source>
        <dbReference type="EMBL" id="MDT0275522.1"/>
    </source>
</evidence>
<keyword evidence="1" id="KW-0472">Membrane</keyword>
<protein>
    <submittedName>
        <fullName evidence="2">Uncharacterized protein</fullName>
    </submittedName>
</protein>
<organism evidence="2 3">
    <name type="scientific">Blastococcus goldschmidtiae</name>
    <dbReference type="NCBI Taxonomy" id="3075546"/>
    <lineage>
        <taxon>Bacteria</taxon>
        <taxon>Bacillati</taxon>
        <taxon>Actinomycetota</taxon>
        <taxon>Actinomycetes</taxon>
        <taxon>Geodermatophilales</taxon>
        <taxon>Geodermatophilaceae</taxon>
        <taxon>Blastococcus</taxon>
    </lineage>
</organism>
<name>A0ABU2K5S4_9ACTN</name>
<gene>
    <name evidence="2" type="ORF">RM425_06355</name>
</gene>